<evidence type="ECO:0000313" key="2">
    <source>
        <dbReference type="Proteomes" id="UP001042704"/>
    </source>
</evidence>
<dbReference type="RefSeq" id="WP_265581457.1">
    <property type="nucleotide sequence ID" value="NZ_CP036172.1"/>
</dbReference>
<reference evidence="1" key="2">
    <citation type="submission" date="2019-02" db="EMBL/GenBank/DDBJ databases">
        <authorList>
            <person name="Chen S.-C."/>
            <person name="Chien H.-H."/>
            <person name="Lai M.-C."/>
        </authorList>
    </citation>
    <scope>NUCLEOTIDE SEQUENCE</scope>
    <source>
        <strain evidence="1">N2F9704</strain>
    </source>
</reference>
<keyword evidence="2" id="KW-1185">Reference proteome</keyword>
<dbReference type="KEGG" id="maqe:RJ40_00845"/>
<name>A0A8A3S0G1_9EURY</name>
<dbReference type="GeneID" id="76422856"/>
<gene>
    <name evidence="1" type="ORF">RJ40_00845</name>
</gene>
<organism evidence="1 2">
    <name type="scientific">Methanofollis aquaemaris</name>
    <dbReference type="NCBI Taxonomy" id="126734"/>
    <lineage>
        <taxon>Archaea</taxon>
        <taxon>Methanobacteriati</taxon>
        <taxon>Methanobacteriota</taxon>
        <taxon>Stenosarchaea group</taxon>
        <taxon>Methanomicrobia</taxon>
        <taxon>Methanomicrobiales</taxon>
        <taxon>Methanomicrobiaceae</taxon>
        <taxon>Methanofollis</taxon>
    </lineage>
</organism>
<accession>A0A8A3S0G1</accession>
<dbReference type="EMBL" id="CP036172">
    <property type="protein sequence ID" value="QSZ66147.1"/>
    <property type="molecule type" value="Genomic_DNA"/>
</dbReference>
<protein>
    <submittedName>
        <fullName evidence="1">Uncharacterized protein</fullName>
    </submittedName>
</protein>
<dbReference type="Proteomes" id="UP001042704">
    <property type="component" value="Chromosome"/>
</dbReference>
<proteinExistence type="predicted"/>
<reference evidence="1" key="1">
    <citation type="journal article" date="2001" name="Int. J. Syst. Evol. Microbiol.">
        <title>Methanofollis aquaemaris sp. nov., a methanogen isolated from an aquaculture fish pond.</title>
        <authorList>
            <person name="Lai M.C."/>
            <person name="Chen S.C."/>
        </authorList>
    </citation>
    <scope>NUCLEOTIDE SEQUENCE</scope>
    <source>
        <strain evidence="1">N2F9704</strain>
    </source>
</reference>
<evidence type="ECO:0000313" key="1">
    <source>
        <dbReference type="EMBL" id="QSZ66147.1"/>
    </source>
</evidence>
<sequence>MVEFLAVANWTMHTTFRDQILRLLLDAQATGRGAADLCSIAAGLQQDCSRCCTDRTARRGVGSAST</sequence>
<dbReference type="AlphaFoldDB" id="A0A8A3S0G1"/>